<feature type="signal peptide" evidence="1">
    <location>
        <begin position="1"/>
        <end position="18"/>
    </location>
</feature>
<proteinExistence type="predicted"/>
<name>A0A1X1CY62_9GAMM</name>
<protein>
    <recommendedName>
        <fullName evidence="2">Lysozyme inhibitor LprI-like N-terminal domain-containing protein</fullName>
    </recommendedName>
</protein>
<evidence type="ECO:0000313" key="4">
    <source>
        <dbReference type="Proteomes" id="UP000193558"/>
    </source>
</evidence>
<dbReference type="PANTHER" id="PTHR39176:SF1">
    <property type="entry name" value="PERIPLASMIC PROTEIN"/>
    <property type="match status" value="1"/>
</dbReference>
<dbReference type="Pfam" id="PF07007">
    <property type="entry name" value="LprI"/>
    <property type="match status" value="1"/>
</dbReference>
<dbReference type="Gene3D" id="1.20.1270.180">
    <property type="match status" value="1"/>
</dbReference>
<keyword evidence="1" id="KW-0732">Signal</keyword>
<reference evidence="3 4" key="1">
    <citation type="journal article" date="2017" name="Antonie Van Leeuwenhoek">
        <title>Phylogenomic resolution of the bacterial genus Pantoea and its relationship with Erwinia and Tatumella.</title>
        <authorList>
            <person name="Palmer M."/>
            <person name="Steenkamp E.T."/>
            <person name="Coetzee M.P."/>
            <person name="Chan W.Y."/>
            <person name="van Zyl E."/>
            <person name="De Maayer P."/>
            <person name="Coutinho T.A."/>
            <person name="Blom J."/>
            <person name="Smits T.H."/>
            <person name="Duffy B."/>
            <person name="Venter S.N."/>
        </authorList>
    </citation>
    <scope>NUCLEOTIDE SEQUENCE [LARGE SCALE GENOMIC DNA]</scope>
    <source>
        <strain evidence="3 4">LMG 26275</strain>
    </source>
</reference>
<feature type="domain" description="Lysozyme inhibitor LprI-like N-terminal" evidence="2">
    <location>
        <begin position="34"/>
        <end position="127"/>
    </location>
</feature>
<dbReference type="InterPro" id="IPR009739">
    <property type="entry name" value="LprI-like_N"/>
</dbReference>
<sequence length="138" mass="15633">MKKLLVISLLALSGHAIAADADIAKPLDDTLQTCKNKANSTLETADCYQKATQAWDKMLNVQYQALLSGQSEAFKQKMKISQRSWIKYKEDYFSAMESFYQQQQGTIWGLVAAESKLNVIRDKALDLYRLRNSTNMEG</sequence>
<gene>
    <name evidence="3" type="ORF">HA51_12065</name>
</gene>
<dbReference type="AlphaFoldDB" id="A0A1X1CY62"/>
<dbReference type="OrthoDB" id="7340239at2"/>
<dbReference type="EMBL" id="MLFR01000010">
    <property type="protein sequence ID" value="ORM69316.1"/>
    <property type="molecule type" value="Genomic_DNA"/>
</dbReference>
<feature type="chain" id="PRO_5013230592" description="Lysozyme inhibitor LprI-like N-terminal domain-containing protein" evidence="1">
    <location>
        <begin position="19"/>
        <end position="138"/>
    </location>
</feature>
<organism evidence="3 4">
    <name type="scientific">Pantoea rwandensis</name>
    <dbReference type="NCBI Taxonomy" id="1076550"/>
    <lineage>
        <taxon>Bacteria</taxon>
        <taxon>Pseudomonadati</taxon>
        <taxon>Pseudomonadota</taxon>
        <taxon>Gammaproteobacteria</taxon>
        <taxon>Enterobacterales</taxon>
        <taxon>Erwiniaceae</taxon>
        <taxon>Pantoea</taxon>
    </lineage>
</organism>
<comment type="caution">
    <text evidence="3">The sequence shown here is derived from an EMBL/GenBank/DDBJ whole genome shotgun (WGS) entry which is preliminary data.</text>
</comment>
<evidence type="ECO:0000256" key="1">
    <source>
        <dbReference type="SAM" id="SignalP"/>
    </source>
</evidence>
<evidence type="ECO:0000313" key="3">
    <source>
        <dbReference type="EMBL" id="ORM69316.1"/>
    </source>
</evidence>
<dbReference type="PANTHER" id="PTHR39176">
    <property type="entry name" value="PERIPLASMIC PROTEIN-RELATED"/>
    <property type="match status" value="1"/>
</dbReference>
<evidence type="ECO:0000259" key="2">
    <source>
        <dbReference type="Pfam" id="PF07007"/>
    </source>
</evidence>
<dbReference type="Proteomes" id="UP000193558">
    <property type="component" value="Unassembled WGS sequence"/>
</dbReference>
<accession>A0A1X1CY62</accession>